<dbReference type="AlphaFoldDB" id="A0A9W8NBZ6"/>
<name>A0A9W8NBZ6_9PEZI</name>
<gene>
    <name evidence="1" type="ORF">NPX13_g6763</name>
</gene>
<comment type="caution">
    <text evidence="1">The sequence shown here is derived from an EMBL/GenBank/DDBJ whole genome shotgun (WGS) entry which is preliminary data.</text>
</comment>
<dbReference type="Proteomes" id="UP001148614">
    <property type="component" value="Unassembled WGS sequence"/>
</dbReference>
<proteinExistence type="predicted"/>
<evidence type="ECO:0000313" key="1">
    <source>
        <dbReference type="EMBL" id="KAJ3567443.1"/>
    </source>
</evidence>
<dbReference type="EMBL" id="JANPWZ010001238">
    <property type="protein sequence ID" value="KAJ3567443.1"/>
    <property type="molecule type" value="Genomic_DNA"/>
</dbReference>
<sequence length="173" mass="19267">MALRYNTLHRATVRFQELAIDGMALPGRQLVSATSCILVSWYSTGYQQEGSHLARFSRGAGKKPLDNLVPNPGLITPGLNYTTWYMLSPHTTRNNKGSLALVESSGEMIKPPNASSLVVLRAWVLLLAAWFDALTYVQYSGAQIHYRTRRRPFADDKREGEQIEDGVRTGGLQ</sequence>
<accession>A0A9W8NBZ6</accession>
<reference evidence="1" key="1">
    <citation type="submission" date="2022-07" db="EMBL/GenBank/DDBJ databases">
        <title>Genome Sequence of Xylaria arbuscula.</title>
        <authorList>
            <person name="Buettner E."/>
        </authorList>
    </citation>
    <scope>NUCLEOTIDE SEQUENCE</scope>
    <source>
        <strain evidence="1">VT107</strain>
    </source>
</reference>
<evidence type="ECO:0000313" key="2">
    <source>
        <dbReference type="Proteomes" id="UP001148614"/>
    </source>
</evidence>
<keyword evidence="2" id="KW-1185">Reference proteome</keyword>
<organism evidence="1 2">
    <name type="scientific">Xylaria arbuscula</name>
    <dbReference type="NCBI Taxonomy" id="114810"/>
    <lineage>
        <taxon>Eukaryota</taxon>
        <taxon>Fungi</taxon>
        <taxon>Dikarya</taxon>
        <taxon>Ascomycota</taxon>
        <taxon>Pezizomycotina</taxon>
        <taxon>Sordariomycetes</taxon>
        <taxon>Xylariomycetidae</taxon>
        <taxon>Xylariales</taxon>
        <taxon>Xylariaceae</taxon>
        <taxon>Xylaria</taxon>
    </lineage>
</organism>
<protein>
    <submittedName>
        <fullName evidence="1">Uncharacterized protein</fullName>
    </submittedName>
</protein>